<evidence type="ECO:0000313" key="2">
    <source>
        <dbReference type="EMBL" id="SOB58623.1"/>
    </source>
</evidence>
<dbReference type="Pfam" id="PF08668">
    <property type="entry name" value="HDOD"/>
    <property type="match status" value="1"/>
</dbReference>
<reference evidence="3" key="1">
    <citation type="submission" date="2017-09" db="EMBL/GenBank/DDBJ databases">
        <authorList>
            <person name="Regsiter A."/>
            <person name="William W."/>
        </authorList>
    </citation>
    <scope>NUCLEOTIDE SEQUENCE [LARGE SCALE GENOMIC DNA]</scope>
    <source>
        <strain evidence="3">500-1</strain>
    </source>
</reference>
<dbReference type="OrthoDB" id="9803649at2"/>
<organism evidence="2 3">
    <name type="scientific">Pseudodesulfovibrio profundus</name>
    <dbReference type="NCBI Taxonomy" id="57320"/>
    <lineage>
        <taxon>Bacteria</taxon>
        <taxon>Pseudomonadati</taxon>
        <taxon>Thermodesulfobacteriota</taxon>
        <taxon>Desulfovibrionia</taxon>
        <taxon>Desulfovibrionales</taxon>
        <taxon>Desulfovibrionaceae</taxon>
    </lineage>
</organism>
<dbReference type="CDD" id="cd00077">
    <property type="entry name" value="HDc"/>
    <property type="match status" value="1"/>
</dbReference>
<feature type="domain" description="HDOD" evidence="1">
    <location>
        <begin position="153"/>
        <end position="348"/>
    </location>
</feature>
<dbReference type="KEGG" id="pprf:DPRO_1723"/>
<evidence type="ECO:0000313" key="3">
    <source>
        <dbReference type="Proteomes" id="UP000219215"/>
    </source>
</evidence>
<sequence length="421" mass="46349">MQRIAIDKLEPGMILGEDLTTEEGRLLLPRGAMLTSGHIRTCRVWGIPDAVIQGEEEENDGYPDSFDQIDPEVLDACKIMAAQRFVLNPSTHPAVKQMAKLYVLHQSRGLDADQARWMLTATPHDDSFAFYGEEEEERVRIRPDEVVKEELKLATLPDVVTKIVENIDNPSSSAAYISEIISRDVALSAKLLKVVNTPFYGFASKIDTLSRAVTIVGTRQLTNLALGISVINSFADIPEEFFTLKEFWLHSITCGIVARLLADEAGLEGGETFFVGGLLHDIGRLVMLKNHPEASTNVLRPAKTGRRALVEVERTIWGCTHADIAGKLLQSWRLPVRLQAMVANHHSPMASSTPREAAVIHVADFITHGIGIGSSGCSLVPVLNAEAWMQLGLPESAIKPITRKAERQAHDVMTAFFGQME</sequence>
<keyword evidence="3" id="KW-1185">Reference proteome</keyword>
<dbReference type="EMBL" id="LT907975">
    <property type="protein sequence ID" value="SOB58623.1"/>
    <property type="molecule type" value="Genomic_DNA"/>
</dbReference>
<gene>
    <name evidence="2" type="ORF">DPRO_1723</name>
</gene>
<name>A0A2C8F9A6_9BACT</name>
<dbReference type="SUPFAM" id="SSF109604">
    <property type="entry name" value="HD-domain/PDEase-like"/>
    <property type="match status" value="1"/>
</dbReference>
<dbReference type="InterPro" id="IPR052340">
    <property type="entry name" value="RNase_Y/CdgJ"/>
</dbReference>
<dbReference type="Gene3D" id="1.10.3210.10">
    <property type="entry name" value="Hypothetical protein af1432"/>
    <property type="match status" value="1"/>
</dbReference>
<dbReference type="PANTHER" id="PTHR33525:SF3">
    <property type="entry name" value="RIBONUCLEASE Y"/>
    <property type="match status" value="1"/>
</dbReference>
<dbReference type="InterPro" id="IPR003607">
    <property type="entry name" value="HD/PDEase_dom"/>
</dbReference>
<evidence type="ECO:0000259" key="1">
    <source>
        <dbReference type="PROSITE" id="PS51833"/>
    </source>
</evidence>
<protein>
    <submittedName>
        <fullName evidence="2">Putative signal transduction protein</fullName>
    </submittedName>
</protein>
<dbReference type="InterPro" id="IPR013976">
    <property type="entry name" value="HDOD"/>
</dbReference>
<accession>A0A2C8F9A6</accession>
<dbReference type="Proteomes" id="UP000219215">
    <property type="component" value="Chromosome DPRO"/>
</dbReference>
<dbReference type="PANTHER" id="PTHR33525">
    <property type="match status" value="1"/>
</dbReference>
<dbReference type="AlphaFoldDB" id="A0A2C8F9A6"/>
<proteinExistence type="predicted"/>
<dbReference type="PROSITE" id="PS51833">
    <property type="entry name" value="HDOD"/>
    <property type="match status" value="1"/>
</dbReference>
<dbReference type="RefSeq" id="WP_097011644.1">
    <property type="nucleotide sequence ID" value="NZ_LT907975.1"/>
</dbReference>